<evidence type="ECO:0000313" key="2">
    <source>
        <dbReference type="Proteomes" id="UP000005709"/>
    </source>
</evidence>
<name>C8PG00_9BACT</name>
<proteinExistence type="predicted"/>
<dbReference type="AlphaFoldDB" id="C8PG00"/>
<sequence length="73" mass="8123">MCAIKPPMCEKNNVRRAPKMHDRIACQKTIRGRAVRFLKGGATIGAVQHGRDSRFEPRAANEACTARVNANKF</sequence>
<protein>
    <submittedName>
        <fullName evidence="1">Uncharacterized protein</fullName>
    </submittedName>
</protein>
<evidence type="ECO:0000313" key="1">
    <source>
        <dbReference type="EMBL" id="EEV18038.1"/>
    </source>
</evidence>
<comment type="caution">
    <text evidence="1">The sequence shown here is derived from an EMBL/GenBank/DDBJ whole genome shotgun (WGS) entry which is preliminary data.</text>
</comment>
<dbReference type="EMBL" id="ACYG01000019">
    <property type="protein sequence ID" value="EEV18038.1"/>
    <property type="molecule type" value="Genomic_DNA"/>
</dbReference>
<gene>
    <name evidence="1" type="ORF">CAMGR0001_0793</name>
</gene>
<keyword evidence="2" id="KW-1185">Reference proteome</keyword>
<dbReference type="Proteomes" id="UP000005709">
    <property type="component" value="Unassembled WGS sequence"/>
</dbReference>
<accession>C8PG00</accession>
<reference evidence="1 2" key="1">
    <citation type="submission" date="2009-07" db="EMBL/GenBank/DDBJ databases">
        <authorList>
            <person name="Madupu R."/>
            <person name="Sebastian Y."/>
            <person name="Durkin A.S."/>
            <person name="Torralba M."/>
            <person name="Methe B."/>
            <person name="Sutton G.G."/>
            <person name="Strausberg R.L."/>
            <person name="Nelson K.E."/>
        </authorList>
    </citation>
    <scope>NUCLEOTIDE SEQUENCE [LARGE SCALE GENOMIC DNA]</scope>
    <source>
        <strain evidence="1 2">RM3268</strain>
    </source>
</reference>
<organism evidence="1 2">
    <name type="scientific">Campylobacter gracilis RM3268</name>
    <dbReference type="NCBI Taxonomy" id="553220"/>
    <lineage>
        <taxon>Bacteria</taxon>
        <taxon>Pseudomonadati</taxon>
        <taxon>Campylobacterota</taxon>
        <taxon>Epsilonproteobacteria</taxon>
        <taxon>Campylobacterales</taxon>
        <taxon>Campylobacteraceae</taxon>
        <taxon>Campylobacter</taxon>
    </lineage>
</organism>